<evidence type="ECO:0000256" key="2">
    <source>
        <dbReference type="RuleBase" id="RU364082"/>
    </source>
</evidence>
<gene>
    <name evidence="5" type="primary">rfbD</name>
    <name evidence="5" type="ORF">E1757_13165</name>
</gene>
<feature type="region of interest" description="Disordered" evidence="3">
    <location>
        <begin position="286"/>
        <end position="325"/>
    </location>
</feature>
<organism evidence="5 6">
    <name type="scientific">Paenibacillus piri</name>
    <dbReference type="NCBI Taxonomy" id="2547395"/>
    <lineage>
        <taxon>Bacteria</taxon>
        <taxon>Bacillati</taxon>
        <taxon>Bacillota</taxon>
        <taxon>Bacilli</taxon>
        <taxon>Bacillales</taxon>
        <taxon>Paenibacillaceae</taxon>
        <taxon>Paenibacillus</taxon>
    </lineage>
</organism>
<proteinExistence type="inferred from homology"/>
<dbReference type="Gene3D" id="3.40.50.720">
    <property type="entry name" value="NAD(P)-binding Rossmann-like Domain"/>
    <property type="match status" value="1"/>
</dbReference>
<dbReference type="FunFam" id="3.40.50.720:FF:000159">
    <property type="entry name" value="dTDP-4-dehydrorhamnose reductase"/>
    <property type="match status" value="1"/>
</dbReference>
<dbReference type="InterPro" id="IPR005913">
    <property type="entry name" value="dTDP_dehydrorham_reduct"/>
</dbReference>
<evidence type="ECO:0000256" key="3">
    <source>
        <dbReference type="SAM" id="MobiDB-lite"/>
    </source>
</evidence>
<feature type="compositionally biased region" description="Basic and acidic residues" evidence="3">
    <location>
        <begin position="289"/>
        <end position="309"/>
    </location>
</feature>
<evidence type="ECO:0000313" key="6">
    <source>
        <dbReference type="Proteomes" id="UP000295636"/>
    </source>
</evidence>
<comment type="function">
    <text evidence="2">Catalyzes the reduction of dTDP-6-deoxy-L-lyxo-4-hexulose to yield dTDP-L-rhamnose.</text>
</comment>
<dbReference type="PANTHER" id="PTHR10491:SF4">
    <property type="entry name" value="METHIONINE ADENOSYLTRANSFERASE 2 SUBUNIT BETA"/>
    <property type="match status" value="1"/>
</dbReference>
<keyword evidence="2 5" id="KW-0560">Oxidoreductase</keyword>
<dbReference type="Gene3D" id="3.90.25.10">
    <property type="entry name" value="UDP-galactose 4-epimerase, domain 1"/>
    <property type="match status" value="1"/>
</dbReference>
<dbReference type="GO" id="GO:0008831">
    <property type="term" value="F:dTDP-4-dehydrorhamnose reductase activity"/>
    <property type="evidence" value="ECO:0007669"/>
    <property type="project" value="UniProtKB-EC"/>
</dbReference>
<dbReference type="CDD" id="cd05254">
    <property type="entry name" value="dTDP_HR_like_SDR_e"/>
    <property type="match status" value="1"/>
</dbReference>
<dbReference type="OrthoDB" id="9803892at2"/>
<dbReference type="GO" id="GO:0005829">
    <property type="term" value="C:cytosol"/>
    <property type="evidence" value="ECO:0007669"/>
    <property type="project" value="TreeGrafter"/>
</dbReference>
<accession>A0A4R5KPC5</accession>
<dbReference type="InterPro" id="IPR029903">
    <property type="entry name" value="RmlD-like-bd"/>
</dbReference>
<comment type="caution">
    <text evidence="5">The sequence shown here is derived from an EMBL/GenBank/DDBJ whole genome shotgun (WGS) entry which is preliminary data.</text>
</comment>
<evidence type="ECO:0000313" key="5">
    <source>
        <dbReference type="EMBL" id="TDF97559.1"/>
    </source>
</evidence>
<reference evidence="5 6" key="1">
    <citation type="submission" date="2019-03" db="EMBL/GenBank/DDBJ databases">
        <title>This is whole genome sequence of Paenibacillus sp MS74 strain.</title>
        <authorList>
            <person name="Trinh H.N."/>
        </authorList>
    </citation>
    <scope>NUCLEOTIDE SEQUENCE [LARGE SCALE GENOMIC DNA]</scope>
    <source>
        <strain evidence="5 6">MS74</strain>
    </source>
</reference>
<feature type="compositionally biased region" description="Basic and acidic residues" evidence="3">
    <location>
        <begin position="316"/>
        <end position="325"/>
    </location>
</feature>
<dbReference type="EMBL" id="SMRT01000005">
    <property type="protein sequence ID" value="TDF97559.1"/>
    <property type="molecule type" value="Genomic_DNA"/>
</dbReference>
<feature type="domain" description="RmlD-like substrate binding" evidence="4">
    <location>
        <begin position="1"/>
        <end position="276"/>
    </location>
</feature>
<keyword evidence="2" id="KW-0521">NADP</keyword>
<evidence type="ECO:0000259" key="4">
    <source>
        <dbReference type="Pfam" id="PF04321"/>
    </source>
</evidence>
<dbReference type="GO" id="GO:0019305">
    <property type="term" value="P:dTDP-rhamnose biosynthetic process"/>
    <property type="evidence" value="ECO:0007669"/>
    <property type="project" value="UniProtKB-UniPathway"/>
</dbReference>
<protein>
    <recommendedName>
        <fullName evidence="2">dTDP-4-dehydrorhamnose reductase</fullName>
        <ecNumber evidence="2">1.1.1.133</ecNumber>
    </recommendedName>
</protein>
<dbReference type="Proteomes" id="UP000295636">
    <property type="component" value="Unassembled WGS sequence"/>
</dbReference>
<keyword evidence="6" id="KW-1185">Reference proteome</keyword>
<dbReference type="SUPFAM" id="SSF51735">
    <property type="entry name" value="NAD(P)-binding Rossmann-fold domains"/>
    <property type="match status" value="1"/>
</dbReference>
<dbReference type="UniPathway" id="UPA00124"/>
<dbReference type="EC" id="1.1.1.133" evidence="2"/>
<dbReference type="PANTHER" id="PTHR10491">
    <property type="entry name" value="DTDP-4-DEHYDRORHAMNOSE REDUCTASE"/>
    <property type="match status" value="1"/>
</dbReference>
<dbReference type="NCBIfam" id="TIGR01214">
    <property type="entry name" value="rmlD"/>
    <property type="match status" value="1"/>
</dbReference>
<comment type="pathway">
    <text evidence="2">Carbohydrate biosynthesis; dTDP-L-rhamnose biosynthesis.</text>
</comment>
<evidence type="ECO:0000256" key="1">
    <source>
        <dbReference type="ARBA" id="ARBA00010944"/>
    </source>
</evidence>
<dbReference type="AlphaFoldDB" id="A0A4R5KPC5"/>
<comment type="similarity">
    <text evidence="1 2">Belongs to the dTDP-4-dehydrorhamnose reductase family.</text>
</comment>
<name>A0A4R5KPC5_9BACL</name>
<sequence length="325" mass="36475">MHILITGAGGQLGCDLIRVLDGRHRLTAKMRDELDVADESAVREAVLESRPDAIIHAAAYTEVDAAESRPEEAYSVNSNGSRHIALAAQAVGAKLVYISTDYVFDGAKGASYQEHDRTNPLGVYGHSKLHGEKFVQLICDRYYIVRTSWLYGKYGSNFVSKVLALADRRNELSMVDDQLGSPTYTYDLAQFIGQLLESEHYGIYHASNRGCCSRYEFAREILRIAHRSDIRLNPVSGDAFPLPAARPSRSDLDDLAIRQRGFMRFRTWQEALLRFMLDDLGIAGGESHAGNRTDRKDDTKVTEKEDPGNGKHSRRYEKTARQAFR</sequence>
<dbReference type="RefSeq" id="WP_133228738.1">
    <property type="nucleotide sequence ID" value="NZ_SMRT01000005.1"/>
</dbReference>
<dbReference type="Pfam" id="PF04321">
    <property type="entry name" value="RmlD_sub_bind"/>
    <property type="match status" value="1"/>
</dbReference>
<dbReference type="InterPro" id="IPR036291">
    <property type="entry name" value="NAD(P)-bd_dom_sf"/>
</dbReference>